<dbReference type="AlphaFoldDB" id="A0A1S8AUF3"/>
<proteinExistence type="predicted"/>
<evidence type="ECO:0000313" key="2">
    <source>
        <dbReference type="Proteomes" id="UP000189370"/>
    </source>
</evidence>
<comment type="caution">
    <text evidence="1">The sequence shown here is derived from an EMBL/GenBank/DDBJ whole genome shotgun (WGS) entry which is preliminary data.</text>
</comment>
<accession>A0A1S8AUF3</accession>
<reference evidence="2" key="1">
    <citation type="submission" date="2016-04" db="EMBL/GenBank/DDBJ databases">
        <authorList>
            <person name="Chen S.-C."/>
            <person name="Lai M.-C."/>
        </authorList>
    </citation>
    <scope>NUCLEOTIDE SEQUENCE [LARGE SCALE GENOMIC DNA]</scope>
    <source>
        <strain evidence="2">AB14</strain>
    </source>
</reference>
<name>A0A1S8AUF3_9EURY</name>
<protein>
    <submittedName>
        <fullName evidence="1">Uncharacterized protein</fullName>
    </submittedName>
</protein>
<evidence type="ECO:0000313" key="1">
    <source>
        <dbReference type="EMBL" id="OLZ40169.1"/>
    </source>
</evidence>
<dbReference type="Proteomes" id="UP000189370">
    <property type="component" value="Unassembled WGS sequence"/>
</dbReference>
<dbReference type="EMBL" id="LWLN01000001">
    <property type="protein sequence ID" value="OLZ40169.1"/>
    <property type="molecule type" value="Genomic_DNA"/>
</dbReference>
<keyword evidence="2" id="KW-1185">Reference proteome</keyword>
<gene>
    <name evidence="1" type="ORF">A6E15_03870</name>
</gene>
<organism evidence="1 2">
    <name type="scientific">Natrinema saccharevitans</name>
    <dbReference type="NCBI Taxonomy" id="301967"/>
    <lineage>
        <taxon>Archaea</taxon>
        <taxon>Methanobacteriati</taxon>
        <taxon>Methanobacteriota</taxon>
        <taxon>Stenosarchaea group</taxon>
        <taxon>Halobacteria</taxon>
        <taxon>Halobacteriales</taxon>
        <taxon>Natrialbaceae</taxon>
        <taxon>Natrinema</taxon>
    </lineage>
</organism>
<sequence length="80" mass="9445">MDDQSFVRILLVCVYRCIEYVFGKDSFVFIVPRFEMEHFYGMEHVIGEFSCMRVCRDVDGVVEVTVGEVRLHERPTRSSF</sequence>